<accession>A0ABT5LT49</accession>
<organism evidence="1 2">
    <name type="scientific">Xenorhabdus anantnagensis</name>
    <dbReference type="NCBI Taxonomy" id="3025875"/>
    <lineage>
        <taxon>Bacteria</taxon>
        <taxon>Pseudomonadati</taxon>
        <taxon>Pseudomonadota</taxon>
        <taxon>Gammaproteobacteria</taxon>
        <taxon>Enterobacterales</taxon>
        <taxon>Morganellaceae</taxon>
        <taxon>Xenorhabdus</taxon>
    </lineage>
</organism>
<proteinExistence type="predicted"/>
<reference evidence="1 2" key="1">
    <citation type="submission" date="2023-02" db="EMBL/GenBank/DDBJ databases">
        <title>Entomopathogenic bacteria.</title>
        <authorList>
            <person name="Machado R.A."/>
        </authorList>
    </citation>
    <scope>NUCLEOTIDE SEQUENCE [LARGE SCALE GENOMIC DNA]</scope>
    <source>
        <strain evidence="1 2">XENO-2</strain>
    </source>
</reference>
<sequence length="411" mass="46527">MNNSNTNSVDSRSLQLKIDTPFLSVPHSYDSQSETIFTKVTAIVKSLDGAPLINTNIFISDENASNLKKVKILSSDKSKVDIKTKNGIDGFYITTGQKGELLFFIYPTKSKSLIMKLFSQLPESLNRIPADHIIFIVNDTIYNMKEDFSAPEIINLWGSYLKSDGKSEFPVEIEKSSNLTGENYILFFVNTMYTNHFIQITNASDIDTTFYLPYSIFEKDIVSNFFYVVVKKLGDILTSKSSSYTLTYKGRPNKPWTDVHRIYEPCVIYDSVDVSSDNIIQQMDYINTDEISNYRKNPDNAGLFVQIVGSNNPNDNQKVSLGSTIYLNLYINSSSKIVTHTFCHDMPYVPDDDDNTATLIFNIPHHFLINCLAYSDGGGDIYFDYQIGKDGDNNVTYGNIWHGFINTPDIE</sequence>
<dbReference type="EMBL" id="JAQRFN010000014">
    <property type="protein sequence ID" value="MDC9597582.1"/>
    <property type="molecule type" value="Genomic_DNA"/>
</dbReference>
<name>A0ABT5LT49_9GAMM</name>
<evidence type="ECO:0000313" key="2">
    <source>
        <dbReference type="Proteomes" id="UP001220225"/>
    </source>
</evidence>
<protein>
    <submittedName>
        <fullName evidence="1">Uncharacterized protein</fullName>
    </submittedName>
</protein>
<evidence type="ECO:0000313" key="1">
    <source>
        <dbReference type="EMBL" id="MDC9597582.1"/>
    </source>
</evidence>
<comment type="caution">
    <text evidence="1">The sequence shown here is derived from an EMBL/GenBank/DDBJ whole genome shotgun (WGS) entry which is preliminary data.</text>
</comment>
<dbReference type="RefSeq" id="WP_273576139.1">
    <property type="nucleotide sequence ID" value="NZ_JAQRFN010000014.1"/>
</dbReference>
<gene>
    <name evidence="1" type="ORF">PSI14_12145</name>
</gene>
<dbReference type="Proteomes" id="UP001220225">
    <property type="component" value="Unassembled WGS sequence"/>
</dbReference>
<keyword evidence="2" id="KW-1185">Reference proteome</keyword>